<dbReference type="Proteomes" id="UP000322077">
    <property type="component" value="Unassembled WGS sequence"/>
</dbReference>
<comment type="caution">
    <text evidence="1">The sequence shown here is derived from an EMBL/GenBank/DDBJ whole genome shotgun (WGS) entry which is preliminary data.</text>
</comment>
<name>A0A5D9C288_9SPHN</name>
<reference evidence="1 2" key="1">
    <citation type="submission" date="2019-08" db="EMBL/GenBank/DDBJ databases">
        <authorList>
            <person name="Wang G."/>
            <person name="Xu Z."/>
        </authorList>
    </citation>
    <scope>NUCLEOTIDE SEQUENCE [LARGE SCALE GENOMIC DNA]</scope>
    <source>
        <strain evidence="1 2">ZX</strain>
    </source>
</reference>
<dbReference type="AlphaFoldDB" id="A0A5D9C288"/>
<proteinExistence type="predicted"/>
<accession>A0A5D9C288</accession>
<evidence type="ECO:0000313" key="1">
    <source>
        <dbReference type="EMBL" id="TZG25736.1"/>
    </source>
</evidence>
<protein>
    <recommendedName>
        <fullName evidence="3">DUF1488 domain-containing protein</fullName>
    </recommendedName>
</protein>
<sequence length="96" mass="10160">MPYRTAIIGNLDLVEIDREGPIPAFVGKIDNRTLIVRFDVAALAKVAGKVGSGESVARALQARAPAIQAAAQTLLKGGFWTETEDGIEILVTALDL</sequence>
<keyword evidence="2" id="KW-1185">Reference proteome</keyword>
<gene>
    <name evidence="1" type="ORF">FYJ91_12075</name>
</gene>
<evidence type="ECO:0000313" key="2">
    <source>
        <dbReference type="Proteomes" id="UP000322077"/>
    </source>
</evidence>
<dbReference type="RefSeq" id="WP_149522543.1">
    <property type="nucleotide sequence ID" value="NZ_VTOU01000003.1"/>
</dbReference>
<organism evidence="1 2">
    <name type="scientific">Sphingomonas montanisoli</name>
    <dbReference type="NCBI Taxonomy" id="2606412"/>
    <lineage>
        <taxon>Bacteria</taxon>
        <taxon>Pseudomonadati</taxon>
        <taxon>Pseudomonadota</taxon>
        <taxon>Alphaproteobacteria</taxon>
        <taxon>Sphingomonadales</taxon>
        <taxon>Sphingomonadaceae</taxon>
        <taxon>Sphingomonas</taxon>
    </lineage>
</organism>
<dbReference type="EMBL" id="VTOU01000003">
    <property type="protein sequence ID" value="TZG25736.1"/>
    <property type="molecule type" value="Genomic_DNA"/>
</dbReference>
<evidence type="ECO:0008006" key="3">
    <source>
        <dbReference type="Google" id="ProtNLM"/>
    </source>
</evidence>